<name>A0A8J5Y764_9ROSI</name>
<reference evidence="1 2" key="1">
    <citation type="journal article" date="2021" name="bioRxiv">
        <title>The Gossypium anomalum genome as a resource for cotton improvement and evolutionary analysis of hybrid incompatibility.</title>
        <authorList>
            <person name="Grover C.E."/>
            <person name="Yuan D."/>
            <person name="Arick M.A."/>
            <person name="Miller E.R."/>
            <person name="Hu G."/>
            <person name="Peterson D.G."/>
            <person name="Wendel J.F."/>
            <person name="Udall J.A."/>
        </authorList>
    </citation>
    <scope>NUCLEOTIDE SEQUENCE [LARGE SCALE GENOMIC DNA]</scope>
    <source>
        <strain evidence="1">JFW-Udall</strain>
        <tissue evidence="1">Leaf</tissue>
    </source>
</reference>
<dbReference type="PANTHER" id="PTHR36388">
    <property type="entry name" value="OS02G0469000 PROTEIN"/>
    <property type="match status" value="1"/>
</dbReference>
<keyword evidence="2" id="KW-1185">Reference proteome</keyword>
<protein>
    <submittedName>
        <fullName evidence="1">Uncharacterized protein</fullName>
    </submittedName>
</protein>
<gene>
    <name evidence="1" type="ORF">CXB51_033587</name>
</gene>
<accession>A0A8J5Y764</accession>
<proteinExistence type="predicted"/>
<sequence>MADARSYLIRVIPALRYTMDVEDDTREGLASSIILQSLESTRQGDKLSDEDLAWVNSCLVTDTEILERNWSSFKDVLLEIIGDQPEPLDSSATGSNGFLSGTEISIVPSIKEAEAANYSGRTDEDLLVIPVDGDNGINTNNTPIKKRTGTQQQFLQEDSTEMFWGDPFRPTYKENERKDSAVDSGVKSSLSAEEMNSSTADIFRVWDLDIPVDGDNGINTNNIPIKKRTGTQLQFLQEDSTKMFRGDPFRPTYKENERKDSAVDSGVKSSLFAEEMNSSTVDIFRVWDLDIPDEEDDLIKELNKVAAETTTSFPSMPLPFDDSTALKDLEDEPLDNLIAGIADLSLNAENLRCPVVLVRISNKTRWSPQHRHAYF</sequence>
<dbReference type="OrthoDB" id="1894296at2759"/>
<evidence type="ECO:0000313" key="2">
    <source>
        <dbReference type="Proteomes" id="UP000701853"/>
    </source>
</evidence>
<dbReference type="Proteomes" id="UP000701853">
    <property type="component" value="Chromosome 12"/>
</dbReference>
<organism evidence="1 2">
    <name type="scientific">Gossypium anomalum</name>
    <dbReference type="NCBI Taxonomy" id="47600"/>
    <lineage>
        <taxon>Eukaryota</taxon>
        <taxon>Viridiplantae</taxon>
        <taxon>Streptophyta</taxon>
        <taxon>Embryophyta</taxon>
        <taxon>Tracheophyta</taxon>
        <taxon>Spermatophyta</taxon>
        <taxon>Magnoliopsida</taxon>
        <taxon>eudicotyledons</taxon>
        <taxon>Gunneridae</taxon>
        <taxon>Pentapetalae</taxon>
        <taxon>rosids</taxon>
        <taxon>malvids</taxon>
        <taxon>Malvales</taxon>
        <taxon>Malvaceae</taxon>
        <taxon>Malvoideae</taxon>
        <taxon>Gossypium</taxon>
    </lineage>
</organism>
<evidence type="ECO:0000313" key="1">
    <source>
        <dbReference type="EMBL" id="KAG8474196.1"/>
    </source>
</evidence>
<dbReference type="PANTHER" id="PTHR36388:SF1">
    <property type="entry name" value="OS02G0469000 PROTEIN"/>
    <property type="match status" value="1"/>
</dbReference>
<dbReference type="EMBL" id="JAHUZN010000012">
    <property type="protein sequence ID" value="KAG8474196.1"/>
    <property type="molecule type" value="Genomic_DNA"/>
</dbReference>
<comment type="caution">
    <text evidence="1">The sequence shown here is derived from an EMBL/GenBank/DDBJ whole genome shotgun (WGS) entry which is preliminary data.</text>
</comment>
<dbReference type="AlphaFoldDB" id="A0A8J5Y764"/>